<dbReference type="SUPFAM" id="SSF52518">
    <property type="entry name" value="Thiamin diphosphate-binding fold (THDP-binding)"/>
    <property type="match status" value="2"/>
</dbReference>
<evidence type="ECO:0000256" key="6">
    <source>
        <dbReference type="ARBA" id="ARBA00022723"/>
    </source>
</evidence>
<dbReference type="PROSITE" id="PS00801">
    <property type="entry name" value="TRANSKETOLASE_1"/>
    <property type="match status" value="1"/>
</dbReference>
<comment type="cofactor">
    <cofactor evidence="1">
        <name>Mg(2+)</name>
        <dbReference type="ChEBI" id="CHEBI:18420"/>
    </cofactor>
</comment>
<comment type="cofactor">
    <cofactor evidence="2">
        <name>thiamine diphosphate</name>
        <dbReference type="ChEBI" id="CHEBI:58937"/>
    </cofactor>
</comment>
<evidence type="ECO:0000256" key="10">
    <source>
        <dbReference type="NCBIfam" id="TIGR00232"/>
    </source>
</evidence>
<name>A0ABZ2J8M5_9CHLR</name>
<dbReference type="InterPro" id="IPR033247">
    <property type="entry name" value="Transketolase_fam"/>
</dbReference>
<evidence type="ECO:0000256" key="5">
    <source>
        <dbReference type="ARBA" id="ARBA00022679"/>
    </source>
</evidence>
<proteinExistence type="inferred from homology"/>
<evidence type="ECO:0000259" key="11">
    <source>
        <dbReference type="SMART" id="SM00861"/>
    </source>
</evidence>
<sequence length="670" mass="72874">MSDTLDNLAVNTIRFLAADMVQKANSGHPGAPMGAAALTYALWHHFLKHNPADPTWFDRDRFILSAGHASALLYSMLHLTGYDLPIDEIKQFRQWDSKTPGHPEHGLTPGVEMTTGPLGQGFSSGVGMAMAETWLADRFNRPGFDIIDHYIYALVSDGDLMEGVTSETASLAGTLKLSKLIYLYDDNNISIEGDTANYFNEDVAGRFRAYGWHVIGPVDGLDTDAVRNAIAEARLNTDKPKLIICRTVIGYGAPHKAGTGSAHGEPLGVEELAAAKEHLGWPFSESFYVPDKVKQHMSATEAGHVRQADWQKRLDAYTAAFPDEAAQLRSFISGQLPDGWTDGLDSLFKSADKPLATREASGKVINFLGRKIENLLGGSGDLAPSTKTVMDFSTIFSTQNPSGRNLQFGVREHAMGAIANGLALHGGIIPYGATFLVFYDYMRPPVRLAALMGLQVIFVFTHDSIGLGEDGPTHQPVEQTLGLRSVPNLVTFRPADATETAVAWQMALERRDGPTALVLTRQKLPILDRGLLAPLSAVRRGGYTLWQSANAPELIIIATGSEVTPALEAGQELETKGIGARVVSLPSWELFESQPESYRREVIPPEIHRRITVEAGRTIGWERYAGEKGVCIGLDHFGASAPADILFEKFGFSTADIVKAAINLMDSYSE</sequence>
<dbReference type="InterPro" id="IPR009014">
    <property type="entry name" value="Transketo_C/PFOR_II"/>
</dbReference>
<keyword evidence="5 12" id="KW-0808">Transferase</keyword>
<dbReference type="Pfam" id="PF22613">
    <property type="entry name" value="Transketolase_C_1"/>
    <property type="match status" value="1"/>
</dbReference>
<dbReference type="RefSeq" id="WP_338737268.1">
    <property type="nucleotide sequence ID" value="NZ_CP146612.1"/>
</dbReference>
<evidence type="ECO:0000256" key="3">
    <source>
        <dbReference type="ARBA" id="ARBA00007131"/>
    </source>
</evidence>
<dbReference type="InterPro" id="IPR029061">
    <property type="entry name" value="THDP-binding"/>
</dbReference>
<dbReference type="SMART" id="SM00861">
    <property type="entry name" value="Transket_pyr"/>
    <property type="match status" value="1"/>
</dbReference>
<dbReference type="SUPFAM" id="SSF52922">
    <property type="entry name" value="TK C-terminal domain-like"/>
    <property type="match status" value="1"/>
</dbReference>
<evidence type="ECO:0000313" key="12">
    <source>
        <dbReference type="EMBL" id="WWX25128.1"/>
    </source>
</evidence>
<evidence type="ECO:0000256" key="7">
    <source>
        <dbReference type="ARBA" id="ARBA00022842"/>
    </source>
</evidence>
<keyword evidence="8" id="KW-0786">Thiamine pyrophosphate</keyword>
<reference evidence="12 13" key="1">
    <citation type="submission" date="2024-03" db="EMBL/GenBank/DDBJ databases">
        <title>A Dehalogenimonas Isolated from Estuarine Sediments Dihaloeliminates Chlorinated Alkanes.</title>
        <authorList>
            <person name="Yang Y."/>
            <person name="Wang H."/>
        </authorList>
    </citation>
    <scope>NUCLEOTIDE SEQUENCE [LARGE SCALE GENOMIC DNA]</scope>
    <source>
        <strain evidence="12 13">W</strain>
    </source>
</reference>
<dbReference type="PANTHER" id="PTHR43522">
    <property type="entry name" value="TRANSKETOLASE"/>
    <property type="match status" value="1"/>
</dbReference>
<dbReference type="CDD" id="cd02012">
    <property type="entry name" value="TPP_TK"/>
    <property type="match status" value="1"/>
</dbReference>
<dbReference type="EMBL" id="CP146612">
    <property type="protein sequence ID" value="WWX25128.1"/>
    <property type="molecule type" value="Genomic_DNA"/>
</dbReference>
<dbReference type="NCBIfam" id="TIGR00232">
    <property type="entry name" value="tktlase_bact"/>
    <property type="match status" value="1"/>
</dbReference>
<dbReference type="Proteomes" id="UP001375370">
    <property type="component" value="Chromosome"/>
</dbReference>
<dbReference type="InterPro" id="IPR049557">
    <property type="entry name" value="Transketolase_CS"/>
</dbReference>
<dbReference type="CDD" id="cd07033">
    <property type="entry name" value="TPP_PYR_DXS_TK_like"/>
    <property type="match status" value="1"/>
</dbReference>
<evidence type="ECO:0000256" key="2">
    <source>
        <dbReference type="ARBA" id="ARBA00001964"/>
    </source>
</evidence>
<dbReference type="Pfam" id="PF02779">
    <property type="entry name" value="Transket_pyr"/>
    <property type="match status" value="1"/>
</dbReference>
<dbReference type="PANTHER" id="PTHR43522:SF2">
    <property type="entry name" value="TRANSKETOLASE 1-RELATED"/>
    <property type="match status" value="1"/>
</dbReference>
<dbReference type="InterPro" id="IPR055152">
    <property type="entry name" value="Transketolase-like_C_2"/>
</dbReference>
<keyword evidence="7" id="KW-0460">Magnesium</keyword>
<evidence type="ECO:0000256" key="1">
    <source>
        <dbReference type="ARBA" id="ARBA00001946"/>
    </source>
</evidence>
<feature type="domain" description="Transketolase-like pyrimidine-binding" evidence="11">
    <location>
        <begin position="355"/>
        <end position="526"/>
    </location>
</feature>
<dbReference type="EC" id="2.2.1.1" evidence="4 10"/>
<dbReference type="Pfam" id="PF00456">
    <property type="entry name" value="Transketolase_N"/>
    <property type="match status" value="1"/>
</dbReference>
<comment type="catalytic activity">
    <reaction evidence="9">
        <text>D-sedoheptulose 7-phosphate + D-glyceraldehyde 3-phosphate = aldehydo-D-ribose 5-phosphate + D-xylulose 5-phosphate</text>
        <dbReference type="Rhea" id="RHEA:10508"/>
        <dbReference type="ChEBI" id="CHEBI:57483"/>
        <dbReference type="ChEBI" id="CHEBI:57737"/>
        <dbReference type="ChEBI" id="CHEBI:58273"/>
        <dbReference type="ChEBI" id="CHEBI:59776"/>
        <dbReference type="EC" id="2.2.1.1"/>
    </reaction>
</comment>
<protein>
    <recommendedName>
        <fullName evidence="4 10">Transketolase</fullName>
        <ecNumber evidence="4 10">2.2.1.1</ecNumber>
    </recommendedName>
</protein>
<dbReference type="InterPro" id="IPR005474">
    <property type="entry name" value="Transketolase_N"/>
</dbReference>
<organism evidence="12 13">
    <name type="scientific">Candidatus Dehalogenimonas loeffleri</name>
    <dbReference type="NCBI Taxonomy" id="3127115"/>
    <lineage>
        <taxon>Bacteria</taxon>
        <taxon>Bacillati</taxon>
        <taxon>Chloroflexota</taxon>
        <taxon>Dehalococcoidia</taxon>
        <taxon>Dehalococcoidales</taxon>
        <taxon>Dehalococcoidaceae</taxon>
        <taxon>Dehalogenimonas</taxon>
    </lineage>
</organism>
<dbReference type="Gene3D" id="3.40.50.920">
    <property type="match status" value="1"/>
</dbReference>
<accession>A0ABZ2J8M5</accession>
<comment type="similarity">
    <text evidence="3">Belongs to the transketolase family.</text>
</comment>
<evidence type="ECO:0000313" key="13">
    <source>
        <dbReference type="Proteomes" id="UP001375370"/>
    </source>
</evidence>
<dbReference type="Gene3D" id="3.40.50.970">
    <property type="match status" value="2"/>
</dbReference>
<evidence type="ECO:0000256" key="4">
    <source>
        <dbReference type="ARBA" id="ARBA00013152"/>
    </source>
</evidence>
<gene>
    <name evidence="12" type="primary">tkt</name>
    <name evidence="12" type="ORF">V8247_07660</name>
</gene>
<evidence type="ECO:0000256" key="9">
    <source>
        <dbReference type="ARBA" id="ARBA00049473"/>
    </source>
</evidence>
<keyword evidence="6" id="KW-0479">Metal-binding</keyword>
<dbReference type="InterPro" id="IPR005478">
    <property type="entry name" value="Transketolase_bac-like"/>
</dbReference>
<dbReference type="InterPro" id="IPR005475">
    <property type="entry name" value="Transketolase-like_Pyr-bd"/>
</dbReference>
<evidence type="ECO:0000256" key="8">
    <source>
        <dbReference type="ARBA" id="ARBA00023052"/>
    </source>
</evidence>
<keyword evidence="13" id="KW-1185">Reference proteome</keyword>
<dbReference type="GO" id="GO:0004802">
    <property type="term" value="F:transketolase activity"/>
    <property type="evidence" value="ECO:0007669"/>
    <property type="project" value="UniProtKB-EC"/>
</dbReference>